<dbReference type="Gene3D" id="2.60.110.10">
    <property type="entry name" value="Thaumatin"/>
    <property type="match status" value="1"/>
</dbReference>
<protein>
    <submittedName>
        <fullName evidence="1">Uncharacterized protein</fullName>
    </submittedName>
</protein>
<proteinExistence type="predicted"/>
<dbReference type="OrthoDB" id="430315at2759"/>
<keyword evidence="2" id="KW-1185">Reference proteome</keyword>
<dbReference type="EMBL" id="KN880542">
    <property type="protein sequence ID" value="KIY66855.1"/>
    <property type="molecule type" value="Genomic_DNA"/>
</dbReference>
<dbReference type="STRING" id="1314674.A0A0D7B9F6"/>
<dbReference type="AlphaFoldDB" id="A0A0D7B9F6"/>
<reference evidence="1 2" key="1">
    <citation type="journal article" date="2015" name="Fungal Genet. Biol.">
        <title>Evolution of novel wood decay mechanisms in Agaricales revealed by the genome sequences of Fistulina hepatica and Cylindrobasidium torrendii.</title>
        <authorList>
            <person name="Floudas D."/>
            <person name="Held B.W."/>
            <person name="Riley R."/>
            <person name="Nagy L.G."/>
            <person name="Koehler G."/>
            <person name="Ransdell A.S."/>
            <person name="Younus H."/>
            <person name="Chow J."/>
            <person name="Chiniquy J."/>
            <person name="Lipzen A."/>
            <person name="Tritt A."/>
            <person name="Sun H."/>
            <person name="Haridas S."/>
            <person name="LaButti K."/>
            <person name="Ohm R.A."/>
            <person name="Kues U."/>
            <person name="Blanchette R.A."/>
            <person name="Grigoriev I.V."/>
            <person name="Minto R.E."/>
            <person name="Hibbett D.S."/>
        </authorList>
    </citation>
    <scope>NUCLEOTIDE SEQUENCE [LARGE SCALE GENOMIC DNA]</scope>
    <source>
        <strain evidence="1 2">FP15055 ss-10</strain>
    </source>
</reference>
<dbReference type="Proteomes" id="UP000054007">
    <property type="component" value="Unassembled WGS sequence"/>
</dbReference>
<gene>
    <name evidence="1" type="ORF">CYLTODRAFT_354310</name>
</gene>
<dbReference type="Pfam" id="PF00314">
    <property type="entry name" value="Thaumatin"/>
    <property type="match status" value="1"/>
</dbReference>
<accession>A0A0D7B9F6</accession>
<dbReference type="InterPro" id="IPR037176">
    <property type="entry name" value="Osmotin/thaumatin-like_sf"/>
</dbReference>
<dbReference type="InterPro" id="IPR001938">
    <property type="entry name" value="Thaumatin"/>
</dbReference>
<dbReference type="SUPFAM" id="SSF49870">
    <property type="entry name" value="Osmotin, thaumatin-like protein"/>
    <property type="match status" value="1"/>
</dbReference>
<evidence type="ECO:0000313" key="1">
    <source>
        <dbReference type="EMBL" id="KIY66855.1"/>
    </source>
</evidence>
<organism evidence="1 2">
    <name type="scientific">Cylindrobasidium torrendii FP15055 ss-10</name>
    <dbReference type="NCBI Taxonomy" id="1314674"/>
    <lineage>
        <taxon>Eukaryota</taxon>
        <taxon>Fungi</taxon>
        <taxon>Dikarya</taxon>
        <taxon>Basidiomycota</taxon>
        <taxon>Agaricomycotina</taxon>
        <taxon>Agaricomycetes</taxon>
        <taxon>Agaricomycetidae</taxon>
        <taxon>Agaricales</taxon>
        <taxon>Marasmiineae</taxon>
        <taxon>Physalacriaceae</taxon>
        <taxon>Cylindrobasidium</taxon>
    </lineage>
</organism>
<sequence>MVLISTTTSVRNTLKDCVDSSLTPIAEDACPNSYAYAYDESSGTALWTCPTANKADYTITFC</sequence>
<evidence type="ECO:0000313" key="2">
    <source>
        <dbReference type="Proteomes" id="UP000054007"/>
    </source>
</evidence>
<name>A0A0D7B9F6_9AGAR</name>